<comment type="caution">
    <text evidence="1">The sequence shown here is derived from an EMBL/GenBank/DDBJ whole genome shotgun (WGS) entry which is preliminary data.</text>
</comment>
<dbReference type="EMBL" id="JBHRTD010000018">
    <property type="protein sequence ID" value="MFC3140623.1"/>
    <property type="molecule type" value="Genomic_DNA"/>
</dbReference>
<evidence type="ECO:0000313" key="2">
    <source>
        <dbReference type="Proteomes" id="UP001595621"/>
    </source>
</evidence>
<organism evidence="1 2">
    <name type="scientific">Shewanella submarina</name>
    <dbReference type="NCBI Taxonomy" id="2016376"/>
    <lineage>
        <taxon>Bacteria</taxon>
        <taxon>Pseudomonadati</taxon>
        <taxon>Pseudomonadota</taxon>
        <taxon>Gammaproteobacteria</taxon>
        <taxon>Alteromonadales</taxon>
        <taxon>Shewanellaceae</taxon>
        <taxon>Shewanella</taxon>
    </lineage>
</organism>
<sequence>MKIETLQELDKLKFGSSKEDALKLFGEPDVIENEGGKYGITAEVWEYKKTGIRLDFDPDFNFILVGVFVYTPKISLNGFYPIGLTEQELLGHYPTLELEVKDGQFSDYVDNSKELFFLKDNIVKRVDVLPKISDYLERFGGYDN</sequence>
<gene>
    <name evidence="1" type="ORF">ACFOE0_20940</name>
</gene>
<evidence type="ECO:0000313" key="1">
    <source>
        <dbReference type="EMBL" id="MFC3140623.1"/>
    </source>
</evidence>
<reference evidence="2" key="1">
    <citation type="journal article" date="2019" name="Int. J. Syst. Evol. Microbiol.">
        <title>The Global Catalogue of Microorganisms (GCM) 10K type strain sequencing project: providing services to taxonomists for standard genome sequencing and annotation.</title>
        <authorList>
            <consortium name="The Broad Institute Genomics Platform"/>
            <consortium name="The Broad Institute Genome Sequencing Center for Infectious Disease"/>
            <person name="Wu L."/>
            <person name="Ma J."/>
        </authorList>
    </citation>
    <scope>NUCLEOTIDE SEQUENCE [LARGE SCALE GENOMIC DNA]</scope>
    <source>
        <strain evidence="2">KCTC 52277</strain>
    </source>
</reference>
<keyword evidence="2" id="KW-1185">Reference proteome</keyword>
<dbReference type="RefSeq" id="WP_248934487.1">
    <property type="nucleotide sequence ID" value="NZ_JAKILF010000001.1"/>
</dbReference>
<dbReference type="Proteomes" id="UP001595621">
    <property type="component" value="Unassembled WGS sequence"/>
</dbReference>
<proteinExistence type="predicted"/>
<accession>A0ABV7GIQ8</accession>
<protein>
    <submittedName>
        <fullName evidence="1">Uncharacterized protein</fullName>
    </submittedName>
</protein>
<name>A0ABV7GIQ8_9GAMM</name>